<dbReference type="RefSeq" id="WP_185003918.1">
    <property type="nucleotide sequence ID" value="NZ_BAAAUI010000027.1"/>
</dbReference>
<dbReference type="Proteomes" id="UP000533598">
    <property type="component" value="Unassembled WGS sequence"/>
</dbReference>
<evidence type="ECO:0000256" key="1">
    <source>
        <dbReference type="ARBA" id="ARBA00005964"/>
    </source>
</evidence>
<dbReference type="Gene3D" id="3.40.50.1820">
    <property type="entry name" value="alpha/beta hydrolase"/>
    <property type="match status" value="1"/>
</dbReference>
<dbReference type="PANTHER" id="PTHR43918">
    <property type="entry name" value="ACETYLCHOLINESTERASE"/>
    <property type="match status" value="1"/>
</dbReference>
<dbReference type="InterPro" id="IPR029058">
    <property type="entry name" value="AB_hydrolase_fold"/>
</dbReference>
<comment type="caution">
    <text evidence="5">The sequence shown here is derived from an EMBL/GenBank/DDBJ whole genome shotgun (WGS) entry which is preliminary data.</text>
</comment>
<dbReference type="InterPro" id="IPR019826">
    <property type="entry name" value="Carboxylesterase_B_AS"/>
</dbReference>
<organism evidence="5 6">
    <name type="scientific">Crossiella cryophila</name>
    <dbReference type="NCBI Taxonomy" id="43355"/>
    <lineage>
        <taxon>Bacteria</taxon>
        <taxon>Bacillati</taxon>
        <taxon>Actinomycetota</taxon>
        <taxon>Actinomycetes</taxon>
        <taxon>Pseudonocardiales</taxon>
        <taxon>Pseudonocardiaceae</taxon>
        <taxon>Crossiella</taxon>
    </lineage>
</organism>
<comment type="similarity">
    <text evidence="1 3">Belongs to the type-B carboxylesterase/lipase family.</text>
</comment>
<gene>
    <name evidence="5" type="ORF">HNR67_004160</name>
</gene>
<evidence type="ECO:0000259" key="4">
    <source>
        <dbReference type="Pfam" id="PF00135"/>
    </source>
</evidence>
<sequence length="504" mass="53313">MSTDRTVVDTATGTVRGLDLDGVLAWRGLPYAEPPLGELRHRPPQPVQAWTGVRGARRFAARAMQPVLPAMPAPVPVPTPAAMDEPSRISENCLYLNVCAPVTPGPHPVLVWLHGGGYVVGAGPENVGDGDTFARRDDLVVVTLNYRLGAFGFLNLGETHPHAANGGLLDQIAALRWVRDNIAAFGGDPGRVTIAGNSAGAKSVANLMSAPAATGLFHRVISQSGGGDHVAAEEVSAALAARLLGLLGVPANRVSQVPAAELLAAQTELSPFGRGLWVWRPTVDGSVLPEVPVRRIADGSAAGVPLLAGSNAEESALYLALDPWAGDRAPQVLAAAFGETGAQEVLSAYRANRPAASTREVNAAVMTDERYGVPTVRLLDAQSRHAPVWRFRFAAAAPWLSPMLAAAHGTEMPYVWAHGAERRGSPLNTDSVAAGLSADMHARWAAFARTGSPQLPDQPEWPGYTETERATWIFDEQRGAVTDPGAAERKVWDGRTWASGTWFD</sequence>
<dbReference type="SUPFAM" id="SSF53474">
    <property type="entry name" value="alpha/beta-Hydrolases"/>
    <property type="match status" value="1"/>
</dbReference>
<dbReference type="GO" id="GO:0052689">
    <property type="term" value="F:carboxylic ester hydrolase activity"/>
    <property type="evidence" value="ECO:0007669"/>
    <property type="project" value="TreeGrafter"/>
</dbReference>
<evidence type="ECO:0000256" key="3">
    <source>
        <dbReference type="RuleBase" id="RU361235"/>
    </source>
</evidence>
<keyword evidence="6" id="KW-1185">Reference proteome</keyword>
<dbReference type="InterPro" id="IPR002018">
    <property type="entry name" value="CarbesteraseB"/>
</dbReference>
<dbReference type="EC" id="3.1.1.-" evidence="3"/>
<dbReference type="InterPro" id="IPR050654">
    <property type="entry name" value="AChE-related_enzymes"/>
</dbReference>
<protein>
    <recommendedName>
        <fullName evidence="3">Carboxylic ester hydrolase</fullName>
        <ecNumber evidence="3">3.1.1.-</ecNumber>
    </recommendedName>
</protein>
<proteinExistence type="inferred from homology"/>
<evidence type="ECO:0000256" key="2">
    <source>
        <dbReference type="ARBA" id="ARBA00022801"/>
    </source>
</evidence>
<dbReference type="Pfam" id="PF00135">
    <property type="entry name" value="COesterase"/>
    <property type="match status" value="1"/>
</dbReference>
<accession>A0A7W7CBE3</accession>
<dbReference type="PANTHER" id="PTHR43918:SF4">
    <property type="entry name" value="CARBOXYLIC ESTER HYDROLASE"/>
    <property type="match status" value="1"/>
</dbReference>
<feature type="domain" description="Carboxylesterase type B" evidence="4">
    <location>
        <begin position="5"/>
        <end position="474"/>
    </location>
</feature>
<dbReference type="EMBL" id="JACHMH010000001">
    <property type="protein sequence ID" value="MBB4678042.1"/>
    <property type="molecule type" value="Genomic_DNA"/>
</dbReference>
<dbReference type="PROSITE" id="PS00122">
    <property type="entry name" value="CARBOXYLESTERASE_B_1"/>
    <property type="match status" value="1"/>
</dbReference>
<reference evidence="5 6" key="1">
    <citation type="submission" date="2020-08" db="EMBL/GenBank/DDBJ databases">
        <title>Sequencing the genomes of 1000 actinobacteria strains.</title>
        <authorList>
            <person name="Klenk H.-P."/>
        </authorList>
    </citation>
    <scope>NUCLEOTIDE SEQUENCE [LARGE SCALE GENOMIC DNA]</scope>
    <source>
        <strain evidence="5 6">DSM 44230</strain>
    </source>
</reference>
<name>A0A7W7CBE3_9PSEU</name>
<evidence type="ECO:0000313" key="5">
    <source>
        <dbReference type="EMBL" id="MBB4678042.1"/>
    </source>
</evidence>
<evidence type="ECO:0000313" key="6">
    <source>
        <dbReference type="Proteomes" id="UP000533598"/>
    </source>
</evidence>
<keyword evidence="2 3" id="KW-0378">Hydrolase</keyword>
<dbReference type="AlphaFoldDB" id="A0A7W7CBE3"/>